<name>G7E4J9_MIXOS</name>
<dbReference type="GO" id="GO:0000462">
    <property type="term" value="P:maturation of SSU-rRNA from tricistronic rRNA transcript (SSU-rRNA, 5.8S rRNA, LSU-rRNA)"/>
    <property type="evidence" value="ECO:0007669"/>
    <property type="project" value="InterPro"/>
</dbReference>
<accession>G7E4J9</accession>
<gene>
    <name evidence="6" type="primary">Mo04438</name>
    <name evidence="6" type="ORF">E5Q_04438</name>
</gene>
<dbReference type="GO" id="GO:0005730">
    <property type="term" value="C:nucleolus"/>
    <property type="evidence" value="ECO:0007669"/>
    <property type="project" value="UniProtKB-SubCell"/>
</dbReference>
<proteinExistence type="inferred from homology"/>
<evidence type="ECO:0000256" key="3">
    <source>
        <dbReference type="ARBA" id="ARBA00021321"/>
    </source>
</evidence>
<dbReference type="Proteomes" id="UP000009131">
    <property type="component" value="Unassembled WGS sequence"/>
</dbReference>
<dbReference type="PANTHER" id="PTHR31109:SF2">
    <property type="entry name" value="RIBOSOME BIOGENESIS PROTEIN SLX9 HOMOLOG"/>
    <property type="match status" value="1"/>
</dbReference>
<organism evidence="6 7">
    <name type="scientific">Mixia osmundae (strain CBS 9802 / IAM 14324 / JCM 22182 / KY 12970)</name>
    <dbReference type="NCBI Taxonomy" id="764103"/>
    <lineage>
        <taxon>Eukaryota</taxon>
        <taxon>Fungi</taxon>
        <taxon>Dikarya</taxon>
        <taxon>Basidiomycota</taxon>
        <taxon>Pucciniomycotina</taxon>
        <taxon>Mixiomycetes</taxon>
        <taxon>Mixiales</taxon>
        <taxon>Mixiaceae</taxon>
        <taxon>Mixia</taxon>
    </lineage>
</organism>
<dbReference type="GO" id="GO:0030688">
    <property type="term" value="C:preribosome, small subunit precursor"/>
    <property type="evidence" value="ECO:0007669"/>
    <property type="project" value="InterPro"/>
</dbReference>
<evidence type="ECO:0000313" key="7">
    <source>
        <dbReference type="Proteomes" id="UP000009131"/>
    </source>
</evidence>
<dbReference type="InParanoid" id="G7E4J9"/>
<evidence type="ECO:0000256" key="4">
    <source>
        <dbReference type="ARBA" id="ARBA00023242"/>
    </source>
</evidence>
<comment type="subcellular location">
    <subcellularLocation>
        <location evidence="1">Nucleus</location>
        <location evidence="1">Nucleolus</location>
    </subcellularLocation>
</comment>
<feature type="compositionally biased region" description="Basic and acidic residues" evidence="5">
    <location>
        <begin position="52"/>
        <end position="61"/>
    </location>
</feature>
<dbReference type="Pfam" id="PF15341">
    <property type="entry name" value="SLX9"/>
    <property type="match status" value="1"/>
</dbReference>
<comment type="similarity">
    <text evidence="2">Belongs to the SLX9 family.</text>
</comment>
<evidence type="ECO:0000256" key="1">
    <source>
        <dbReference type="ARBA" id="ARBA00004604"/>
    </source>
</evidence>
<evidence type="ECO:0000256" key="5">
    <source>
        <dbReference type="SAM" id="MobiDB-lite"/>
    </source>
</evidence>
<protein>
    <recommendedName>
        <fullName evidence="3">Ribosome biogenesis protein SLX9</fullName>
    </recommendedName>
</protein>
<dbReference type="EMBL" id="BABT02000139">
    <property type="protein sequence ID" value="GAA97759.1"/>
    <property type="molecule type" value="Genomic_DNA"/>
</dbReference>
<dbReference type="OrthoDB" id="18703at2759"/>
<dbReference type="GO" id="GO:0030686">
    <property type="term" value="C:90S preribosome"/>
    <property type="evidence" value="ECO:0007669"/>
    <property type="project" value="InterPro"/>
</dbReference>
<keyword evidence="7" id="KW-1185">Reference proteome</keyword>
<sequence length="191" mass="21023">MPRAEKANSARTHLKAATLGSHRAKEEITPMLVQEPLQASEPSPYPPAAPSRVDKGAERRKILLRKVQASTQPHPYSKSHARRLKRKEKTNLAGASLSELQDALQQTTETVPAPTPDHARQHKIKQSRQHQTEPLAAKSPAQSTAKLTTAKRAKMIEAESKRLPAILNHKAFAANPFAAIRQHAKNTLSTL</sequence>
<evidence type="ECO:0000313" key="6">
    <source>
        <dbReference type="EMBL" id="GAA97759.1"/>
    </source>
</evidence>
<reference evidence="6 7" key="2">
    <citation type="journal article" date="2012" name="Open Biol.">
        <title>Characteristics of nucleosomes and linker DNA regions on the genome of the basidiomycete Mixia osmundae revealed by mono- and dinucleosome mapping.</title>
        <authorList>
            <person name="Nishida H."/>
            <person name="Kondo S."/>
            <person name="Matsumoto T."/>
            <person name="Suzuki Y."/>
            <person name="Yoshikawa H."/>
            <person name="Taylor T.D."/>
            <person name="Sugiyama J."/>
        </authorList>
    </citation>
    <scope>NUCLEOTIDE SEQUENCE [LARGE SCALE GENOMIC DNA]</scope>
    <source>
        <strain evidence="7">CBS 9802 / IAM 14324 / JCM 22182 / KY 12970</strain>
    </source>
</reference>
<dbReference type="eggNOG" id="ENOG502SF5G">
    <property type="taxonomic scope" value="Eukaryota"/>
</dbReference>
<comment type="caution">
    <text evidence="6">The sequence shown here is derived from an EMBL/GenBank/DDBJ whole genome shotgun (WGS) entry which is preliminary data.</text>
</comment>
<keyword evidence="4" id="KW-0539">Nucleus</keyword>
<dbReference type="HOGENOM" id="CLU_116375_0_0_1"/>
<feature type="compositionally biased region" description="Basic residues" evidence="5">
    <location>
        <begin position="77"/>
        <end position="88"/>
    </location>
</feature>
<feature type="region of interest" description="Disordered" evidence="5">
    <location>
        <begin position="1"/>
        <end position="149"/>
    </location>
</feature>
<dbReference type="AlphaFoldDB" id="G7E4J9"/>
<dbReference type="InterPro" id="IPR028160">
    <property type="entry name" value="Slx9-like"/>
</dbReference>
<dbReference type="PANTHER" id="PTHR31109">
    <property type="entry name" value="PROTEIN FAM207A"/>
    <property type="match status" value="1"/>
</dbReference>
<reference evidence="6 7" key="1">
    <citation type="journal article" date="2011" name="J. Gen. Appl. Microbiol.">
        <title>Draft genome sequencing of the enigmatic basidiomycete Mixia osmundae.</title>
        <authorList>
            <person name="Nishida H."/>
            <person name="Nagatsuka Y."/>
            <person name="Sugiyama J."/>
        </authorList>
    </citation>
    <scope>NUCLEOTIDE SEQUENCE [LARGE SCALE GENOMIC DNA]</scope>
    <source>
        <strain evidence="7">CBS 9802 / IAM 14324 / JCM 22182 / KY 12970</strain>
    </source>
</reference>
<evidence type="ECO:0000256" key="2">
    <source>
        <dbReference type="ARBA" id="ARBA00011022"/>
    </source>
</evidence>